<dbReference type="RefSeq" id="XP_070881435.1">
    <property type="nucleotide sequence ID" value="XM_071030380.1"/>
</dbReference>
<reference evidence="2 3" key="1">
    <citation type="submission" date="2024-07" db="EMBL/GenBank/DDBJ databases">
        <title>Section-level genome sequencing and comparative genomics of Aspergillus sections Usti and Cavernicolus.</title>
        <authorList>
            <consortium name="Lawrence Berkeley National Laboratory"/>
            <person name="Nybo J.L."/>
            <person name="Vesth T.C."/>
            <person name="Theobald S."/>
            <person name="Frisvad J.C."/>
            <person name="Larsen T.O."/>
            <person name="Kjaerboelling I."/>
            <person name="Rothschild-Mancinelli K."/>
            <person name="Lyhne E.K."/>
            <person name="Kogle M.E."/>
            <person name="Barry K."/>
            <person name="Clum A."/>
            <person name="Na H."/>
            <person name="Ledsgaard L."/>
            <person name="Lin J."/>
            <person name="Lipzen A."/>
            <person name="Kuo A."/>
            <person name="Riley R."/>
            <person name="Mondo S."/>
            <person name="Labutti K."/>
            <person name="Haridas S."/>
            <person name="Pangalinan J."/>
            <person name="Salamov A.A."/>
            <person name="Simmons B.A."/>
            <person name="Magnuson J.K."/>
            <person name="Chen J."/>
            <person name="Drula E."/>
            <person name="Henrissat B."/>
            <person name="Wiebenga A."/>
            <person name="Lubbers R.J."/>
            <person name="Gomes A.C."/>
            <person name="Macurrencykelacurrency M.R."/>
            <person name="Stajich J."/>
            <person name="Grigoriev I.V."/>
            <person name="Mortensen U.H."/>
            <person name="De Vries R.P."/>
            <person name="Baker S.E."/>
            <person name="Andersen M.R."/>
        </authorList>
    </citation>
    <scope>NUCLEOTIDE SEQUENCE [LARGE SCALE GENOMIC DNA]</scope>
    <source>
        <strain evidence="2 3">CBS 449.75</strain>
    </source>
</reference>
<evidence type="ECO:0000256" key="1">
    <source>
        <dbReference type="SAM" id="SignalP"/>
    </source>
</evidence>
<organism evidence="2 3">
    <name type="scientific">Aspergillus lucknowensis</name>
    <dbReference type="NCBI Taxonomy" id="176173"/>
    <lineage>
        <taxon>Eukaryota</taxon>
        <taxon>Fungi</taxon>
        <taxon>Dikarya</taxon>
        <taxon>Ascomycota</taxon>
        <taxon>Pezizomycotina</taxon>
        <taxon>Eurotiomycetes</taxon>
        <taxon>Eurotiomycetidae</taxon>
        <taxon>Eurotiales</taxon>
        <taxon>Aspergillaceae</taxon>
        <taxon>Aspergillus</taxon>
        <taxon>Aspergillus subgen. Nidulantes</taxon>
    </lineage>
</organism>
<keyword evidence="1" id="KW-0732">Signal</keyword>
<name>A0ABR4LD36_9EURO</name>
<comment type="caution">
    <text evidence="2">The sequence shown here is derived from an EMBL/GenBank/DDBJ whole genome shotgun (WGS) entry which is preliminary data.</text>
</comment>
<evidence type="ECO:0000313" key="2">
    <source>
        <dbReference type="EMBL" id="KAL2862456.1"/>
    </source>
</evidence>
<dbReference type="EMBL" id="JBFXLQ010000067">
    <property type="protein sequence ID" value="KAL2862456.1"/>
    <property type="molecule type" value="Genomic_DNA"/>
</dbReference>
<accession>A0ABR4LD36</accession>
<evidence type="ECO:0000313" key="3">
    <source>
        <dbReference type="Proteomes" id="UP001610432"/>
    </source>
</evidence>
<gene>
    <name evidence="2" type="ORF">BJX67DRAFT_366284</name>
</gene>
<feature type="chain" id="PRO_5045084586" evidence="1">
    <location>
        <begin position="20"/>
        <end position="71"/>
    </location>
</feature>
<dbReference type="Proteomes" id="UP001610432">
    <property type="component" value="Unassembled WGS sequence"/>
</dbReference>
<proteinExistence type="predicted"/>
<protein>
    <submittedName>
        <fullName evidence="2">Uncharacterized protein</fullName>
    </submittedName>
</protein>
<keyword evidence="3" id="KW-1185">Reference proteome</keyword>
<feature type="non-terminal residue" evidence="2">
    <location>
        <position position="1"/>
    </location>
</feature>
<dbReference type="GeneID" id="98145452"/>
<feature type="signal peptide" evidence="1">
    <location>
        <begin position="1"/>
        <end position="19"/>
    </location>
</feature>
<sequence>MEKCTTLLFPFSLMSSVFTQDGQQLKVNQTDPGRGRSEVTPPLASLIERIDEECRETQTAWRCIIGSVRKK</sequence>